<dbReference type="STRING" id="388357.GCA_001580365_02307"/>
<dbReference type="InterPro" id="IPR000073">
    <property type="entry name" value="AB_hydrolase_1"/>
</dbReference>
<dbReference type="Proteomes" id="UP000321103">
    <property type="component" value="Unassembled WGS sequence"/>
</dbReference>
<keyword evidence="2" id="KW-0378">Hydrolase</keyword>
<keyword evidence="3" id="KW-1185">Reference proteome</keyword>
<protein>
    <submittedName>
        <fullName evidence="2">Alpha/beta hydrolase</fullName>
    </submittedName>
</protein>
<dbReference type="AlphaFoldDB" id="A0A512IGN2"/>
<proteinExistence type="predicted"/>
<evidence type="ECO:0000313" key="2">
    <source>
        <dbReference type="EMBL" id="GEO96869.1"/>
    </source>
</evidence>
<sequence length="239" mass="26199">MVTFTLVHAAAVDSWYWRPVAAELRGRGHDVVAVDLPVDDDDAGLSDYAATVVAAVGGRQDVVVVGHSFGGFTAPLVAERITADLLVLLQAQIPAPGEVPGDWWEHTGHAAARQRQDVLDGRDPTAPVDPLELMLHDTPAELARELLDHQREQSATPFGTPWPLPAWPAVPTRVLLSRDDRFLPLEFMRRVSRDRLRLEPDVMPGDHCPMLGHPAELADRLVSYRRALGPAAPDARPPR</sequence>
<dbReference type="InterPro" id="IPR029058">
    <property type="entry name" value="AB_hydrolase_fold"/>
</dbReference>
<organism evidence="2 3">
    <name type="scientific">Kocuria turfanensis</name>
    <dbReference type="NCBI Taxonomy" id="388357"/>
    <lineage>
        <taxon>Bacteria</taxon>
        <taxon>Bacillati</taxon>
        <taxon>Actinomycetota</taxon>
        <taxon>Actinomycetes</taxon>
        <taxon>Micrococcales</taxon>
        <taxon>Micrococcaceae</taxon>
        <taxon>Kocuria</taxon>
    </lineage>
</organism>
<evidence type="ECO:0000313" key="3">
    <source>
        <dbReference type="Proteomes" id="UP000321103"/>
    </source>
</evidence>
<evidence type="ECO:0000259" key="1">
    <source>
        <dbReference type="Pfam" id="PF12697"/>
    </source>
</evidence>
<feature type="domain" description="AB hydrolase-1" evidence="1">
    <location>
        <begin position="6"/>
        <end position="219"/>
    </location>
</feature>
<dbReference type="SUPFAM" id="SSF53474">
    <property type="entry name" value="alpha/beta-Hydrolases"/>
    <property type="match status" value="1"/>
</dbReference>
<dbReference type="Pfam" id="PF12697">
    <property type="entry name" value="Abhydrolase_6"/>
    <property type="match status" value="1"/>
</dbReference>
<dbReference type="PANTHER" id="PTHR37017:SF11">
    <property type="entry name" value="ESTERASE_LIPASE_THIOESTERASE DOMAIN-CONTAINING PROTEIN"/>
    <property type="match status" value="1"/>
</dbReference>
<dbReference type="Gene3D" id="3.40.50.1820">
    <property type="entry name" value="alpha/beta hydrolase"/>
    <property type="match status" value="1"/>
</dbReference>
<accession>A0A512IGN2</accession>
<name>A0A512IGN2_9MICC</name>
<reference evidence="2 3" key="1">
    <citation type="submission" date="2019-07" db="EMBL/GenBank/DDBJ databases">
        <title>Whole genome shotgun sequence of Kocuria turfanensis NBRC 107627.</title>
        <authorList>
            <person name="Hosoyama A."/>
            <person name="Uohara A."/>
            <person name="Ohji S."/>
            <person name="Ichikawa N."/>
        </authorList>
    </citation>
    <scope>NUCLEOTIDE SEQUENCE [LARGE SCALE GENOMIC DNA]</scope>
    <source>
        <strain evidence="2 3">NBRC 107627</strain>
    </source>
</reference>
<dbReference type="RefSeq" id="WP_062735862.1">
    <property type="nucleotide sequence ID" value="NZ_BJZS01000099.1"/>
</dbReference>
<dbReference type="PANTHER" id="PTHR37017">
    <property type="entry name" value="AB HYDROLASE-1 DOMAIN-CONTAINING PROTEIN-RELATED"/>
    <property type="match status" value="1"/>
</dbReference>
<comment type="caution">
    <text evidence="2">The sequence shown here is derived from an EMBL/GenBank/DDBJ whole genome shotgun (WGS) entry which is preliminary data.</text>
</comment>
<dbReference type="GO" id="GO:0016787">
    <property type="term" value="F:hydrolase activity"/>
    <property type="evidence" value="ECO:0007669"/>
    <property type="project" value="UniProtKB-KW"/>
</dbReference>
<dbReference type="EMBL" id="BJZS01000099">
    <property type="protein sequence ID" value="GEO96869.1"/>
    <property type="molecule type" value="Genomic_DNA"/>
</dbReference>
<dbReference type="InterPro" id="IPR052897">
    <property type="entry name" value="Sec-Metab_Biosynth_Hydrolase"/>
</dbReference>
<gene>
    <name evidence="2" type="ORF">KTU01_29920</name>
</gene>